<dbReference type="eggNOG" id="COG4956">
    <property type="taxonomic scope" value="Bacteria"/>
</dbReference>
<dbReference type="InterPro" id="IPR029060">
    <property type="entry name" value="PIN-like_dom_sf"/>
</dbReference>
<dbReference type="STRING" id="1123500.GCA_000420365_00635"/>
<evidence type="ECO:0000256" key="3">
    <source>
        <dbReference type="ARBA" id="ARBA00022801"/>
    </source>
</evidence>
<dbReference type="OrthoDB" id="9780734at2"/>
<evidence type="ECO:0000259" key="6">
    <source>
        <dbReference type="PROSITE" id="PS50926"/>
    </source>
</evidence>
<comment type="cofactor">
    <cofactor evidence="1">
        <name>Mg(2+)</name>
        <dbReference type="ChEBI" id="CHEBI:18420"/>
    </cofactor>
</comment>
<accession>A0A0R2G6T2</accession>
<keyword evidence="5" id="KW-0812">Transmembrane</keyword>
<dbReference type="GO" id="GO:0004518">
    <property type="term" value="F:nuclease activity"/>
    <property type="evidence" value="ECO:0007669"/>
    <property type="project" value="UniProtKB-KW"/>
</dbReference>
<gene>
    <name evidence="7" type="ORF">IV68_GL000789</name>
</gene>
<dbReference type="SUPFAM" id="SSF88723">
    <property type="entry name" value="PIN domain-like"/>
    <property type="match status" value="1"/>
</dbReference>
<dbReference type="CDD" id="cd09877">
    <property type="entry name" value="PIN_YacL-like"/>
    <property type="match status" value="1"/>
</dbReference>
<dbReference type="Proteomes" id="UP000051296">
    <property type="component" value="Unassembled WGS sequence"/>
</dbReference>
<dbReference type="Pfam" id="PF01850">
    <property type="entry name" value="PIN"/>
    <property type="match status" value="1"/>
</dbReference>
<dbReference type="Gene3D" id="3.40.50.1010">
    <property type="entry name" value="5'-nuclease"/>
    <property type="match status" value="1"/>
</dbReference>
<reference evidence="7 8" key="1">
    <citation type="journal article" date="2015" name="Genome Announc.">
        <title>Expanding the biotechnology potential of lactobacilli through comparative genomics of 213 strains and associated genera.</title>
        <authorList>
            <person name="Sun Z."/>
            <person name="Harris H.M."/>
            <person name="McCann A."/>
            <person name="Guo C."/>
            <person name="Argimon S."/>
            <person name="Zhang W."/>
            <person name="Yang X."/>
            <person name="Jeffery I.B."/>
            <person name="Cooney J.C."/>
            <person name="Kagawa T.F."/>
            <person name="Liu W."/>
            <person name="Song Y."/>
            <person name="Salvetti E."/>
            <person name="Wrobel A."/>
            <person name="Rasinkangas P."/>
            <person name="Parkhill J."/>
            <person name="Rea M.C."/>
            <person name="O'Sullivan O."/>
            <person name="Ritari J."/>
            <person name="Douillard F.P."/>
            <person name="Paul Ross R."/>
            <person name="Yang R."/>
            <person name="Briner A.E."/>
            <person name="Felis G.E."/>
            <person name="de Vos W.M."/>
            <person name="Barrangou R."/>
            <person name="Klaenhammer T.R."/>
            <person name="Caufield P.W."/>
            <person name="Cui Y."/>
            <person name="Zhang H."/>
            <person name="O'Toole P.W."/>
        </authorList>
    </citation>
    <scope>NUCLEOTIDE SEQUENCE [LARGE SCALE GENOMIC DNA]</scope>
    <source>
        <strain evidence="7 8">DSM 20190</strain>
    </source>
</reference>
<keyword evidence="3" id="KW-0378">Hydrolase</keyword>
<name>A0A0R2G6T2_9LACO</name>
<dbReference type="PANTHER" id="PTHR11603:SF147">
    <property type="entry name" value="MEMBRANE PROTEIN"/>
    <property type="match status" value="1"/>
</dbReference>
<feature type="transmembrane region" description="Helical" evidence="5">
    <location>
        <begin position="108"/>
        <end position="127"/>
    </location>
</feature>
<organism evidence="7 8">
    <name type="scientific">Weissella halotolerans DSM 20190</name>
    <dbReference type="NCBI Taxonomy" id="1123500"/>
    <lineage>
        <taxon>Bacteria</taxon>
        <taxon>Bacillati</taxon>
        <taxon>Bacillota</taxon>
        <taxon>Bacilli</taxon>
        <taxon>Lactobacillales</taxon>
        <taxon>Lactobacillaceae</taxon>
        <taxon>Weissella</taxon>
    </lineage>
</organism>
<keyword evidence="2" id="KW-0540">Nuclease</keyword>
<dbReference type="FunCoup" id="A0A0R2G6T2">
    <property type="interactions" value="11"/>
</dbReference>
<feature type="domain" description="TRAM" evidence="6">
    <location>
        <begin position="303"/>
        <end position="369"/>
    </location>
</feature>
<comment type="caution">
    <text evidence="7">The sequence shown here is derived from an EMBL/GenBank/DDBJ whole genome shotgun (WGS) entry which is preliminary data.</text>
</comment>
<dbReference type="PATRIC" id="fig|1123500.6.peg.796"/>
<feature type="transmembrane region" description="Helical" evidence="5">
    <location>
        <begin position="7"/>
        <end position="29"/>
    </location>
</feature>
<keyword evidence="5" id="KW-1133">Transmembrane helix</keyword>
<proteinExistence type="predicted"/>
<feature type="transmembrane region" description="Helical" evidence="5">
    <location>
        <begin position="79"/>
        <end position="102"/>
    </location>
</feature>
<dbReference type="PROSITE" id="PS50926">
    <property type="entry name" value="TRAM"/>
    <property type="match status" value="1"/>
</dbReference>
<dbReference type="InParanoid" id="A0A0R2G6T2"/>
<evidence type="ECO:0000313" key="8">
    <source>
        <dbReference type="Proteomes" id="UP000051296"/>
    </source>
</evidence>
<evidence type="ECO:0000313" key="7">
    <source>
        <dbReference type="EMBL" id="KRN32436.1"/>
    </source>
</evidence>
<feature type="transmembrane region" description="Helical" evidence="5">
    <location>
        <begin position="41"/>
        <end position="59"/>
    </location>
</feature>
<dbReference type="SMART" id="SM00670">
    <property type="entry name" value="PINc"/>
    <property type="match status" value="1"/>
</dbReference>
<dbReference type="EMBL" id="JQAX01000002">
    <property type="protein sequence ID" value="KRN32436.1"/>
    <property type="molecule type" value="Genomic_DNA"/>
</dbReference>
<dbReference type="InterPro" id="IPR002716">
    <property type="entry name" value="PIN_dom"/>
</dbReference>
<protein>
    <submittedName>
        <fullName evidence="7">Integral membrane protein</fullName>
    </submittedName>
</protein>
<dbReference type="GO" id="GO:0016787">
    <property type="term" value="F:hydrolase activity"/>
    <property type="evidence" value="ECO:0007669"/>
    <property type="project" value="UniProtKB-KW"/>
</dbReference>
<sequence>MRKKIIQLAYALFGGALALTLLPYVWRLVGDGNFKWLDNGLVNFIIGALIFFILSIPTWQLVDQQIKRLENYLFKQSPLALLIGSLTTLIGLVLAVVITTPLQRADNFLLNAVVPVLTMLVMGYLGFRLGTTRLDEWRSILANLNTRGRRTRIRKKSADNQSDVLTDEETNYHHYKILDTNILIDGRIVDIVKTGFIEGTLLVPNFVLYELQYIADQGDDLKRVRGRRGLDMLNELRETDSVPLEMWEGDYDGIKEVDEKLIQLARDVNGILITNDYNLNKVTQFQNIEVLNINALAGALRPRVMVGQQFEVKLVKKGTERQQAVGYLDDGTMVVAEEGRNHLQEKVKVEVTSTIQTDAGRMIFARVIAD</sequence>
<dbReference type="AlphaFoldDB" id="A0A0R2G6T2"/>
<dbReference type="InterPro" id="IPR052041">
    <property type="entry name" value="Nucleic_acid_metab_PIN/TRAM"/>
</dbReference>
<dbReference type="InterPro" id="IPR002792">
    <property type="entry name" value="TRAM_dom"/>
</dbReference>
<keyword evidence="4" id="KW-0460">Magnesium</keyword>
<evidence type="ECO:0000256" key="4">
    <source>
        <dbReference type="ARBA" id="ARBA00022842"/>
    </source>
</evidence>
<dbReference type="PANTHER" id="PTHR11603">
    <property type="entry name" value="AAA FAMILY ATPASE"/>
    <property type="match status" value="1"/>
</dbReference>
<keyword evidence="8" id="KW-1185">Reference proteome</keyword>
<evidence type="ECO:0000256" key="5">
    <source>
        <dbReference type="SAM" id="Phobius"/>
    </source>
</evidence>
<evidence type="ECO:0000256" key="2">
    <source>
        <dbReference type="ARBA" id="ARBA00022722"/>
    </source>
</evidence>
<keyword evidence="5" id="KW-0472">Membrane</keyword>
<dbReference type="RefSeq" id="WP_022791416.1">
    <property type="nucleotide sequence ID" value="NZ_ATUU01000002.1"/>
</dbReference>
<evidence type="ECO:0000256" key="1">
    <source>
        <dbReference type="ARBA" id="ARBA00001946"/>
    </source>
</evidence>